<dbReference type="InterPro" id="IPR030868">
    <property type="entry name" value="MqnA"/>
</dbReference>
<keyword evidence="6" id="KW-1185">Reference proteome</keyword>
<keyword evidence="2 4" id="KW-0474">Menaquinone biosynthesis</keyword>
<dbReference type="RefSeq" id="WP_014661506.1">
    <property type="nucleotide sequence ID" value="NC_017737.1"/>
</dbReference>
<dbReference type="GO" id="GO:0016836">
    <property type="term" value="F:hydro-lyase activity"/>
    <property type="evidence" value="ECO:0007669"/>
    <property type="project" value="UniProtKB-UniRule"/>
</dbReference>
<protein>
    <recommendedName>
        <fullName evidence="4">Chorismate dehydratase</fullName>
        <ecNumber evidence="4">4.2.1.151</ecNumber>
    </recommendedName>
    <alternativeName>
        <fullName evidence="4">Menaquinone biosynthetic enzyme MqnA</fullName>
    </alternativeName>
</protein>
<dbReference type="Proteomes" id="UP000005010">
    <property type="component" value="Chromosome"/>
</dbReference>
<dbReference type="SUPFAM" id="SSF53850">
    <property type="entry name" value="Periplasmic binding protein-like II"/>
    <property type="match status" value="1"/>
</dbReference>
<evidence type="ECO:0000256" key="2">
    <source>
        <dbReference type="ARBA" id="ARBA00022428"/>
    </source>
</evidence>
<dbReference type="AlphaFoldDB" id="I0ENX0"/>
<accession>I0ENX0</accession>
<evidence type="ECO:0000313" key="5">
    <source>
        <dbReference type="EMBL" id="AFI04639.1"/>
    </source>
</evidence>
<dbReference type="PANTHER" id="PTHR37690">
    <property type="entry name" value="CHORISMATE DEHYDRATASE"/>
    <property type="match status" value="1"/>
</dbReference>
<evidence type="ECO:0000256" key="4">
    <source>
        <dbReference type="HAMAP-Rule" id="MF_00995"/>
    </source>
</evidence>
<comment type="function">
    <text evidence="4">Catalyzes the dehydration of chorismate into 3-[(1-carboxyvinyl)oxy]benzoate, a step in the biosynthesis of menaquinone (MK, vitamin K2).</text>
</comment>
<dbReference type="HOGENOM" id="CLU_059898_1_0_7"/>
<sequence>MRFGKIDYLNMLPFDVFIKAYPTPCCFKQFLRLKKTYPSKLNTSLLFRRIDAGFISSIAGFKFALNSYSLGIVAHKEVLSVLLLAKENAFDKESASSNALAKVLGLQGEVLIGDKALQFYYQNKHQDNAFIDLASKWYEKKRLPFVFGRLCYHKDKAFYERLSLAFKHKKVKIPYYLLNEASLKTKLKRQEILNYLQKIYYSLGKKERLSLKAFYRELLFKHIQKPKRF</sequence>
<organism evidence="5 6">
    <name type="scientific">Helicobacter cetorum (strain ATCC BAA-429 / MIT 00-7128)</name>
    <dbReference type="NCBI Taxonomy" id="182217"/>
    <lineage>
        <taxon>Bacteria</taxon>
        <taxon>Pseudomonadati</taxon>
        <taxon>Campylobacterota</taxon>
        <taxon>Epsilonproteobacteria</taxon>
        <taxon>Campylobacterales</taxon>
        <taxon>Helicobacteraceae</taxon>
        <taxon>Helicobacter</taxon>
    </lineage>
</organism>
<dbReference type="HAMAP" id="MF_00995">
    <property type="entry name" value="MqnA"/>
    <property type="match status" value="1"/>
</dbReference>
<gene>
    <name evidence="4" type="primary">mqnA</name>
    <name evidence="5" type="ordered locus">HCW_06905</name>
</gene>
<dbReference type="PATRIC" id="fig|182217.3.peg.1460"/>
<evidence type="ECO:0000256" key="1">
    <source>
        <dbReference type="ARBA" id="ARBA00004863"/>
    </source>
</evidence>
<proteinExistence type="inferred from homology"/>
<dbReference type="GO" id="GO:0009234">
    <property type="term" value="P:menaquinone biosynthetic process"/>
    <property type="evidence" value="ECO:0007669"/>
    <property type="project" value="UniProtKB-UniRule"/>
</dbReference>
<keyword evidence="3 4" id="KW-0456">Lyase</keyword>
<reference evidence="6" key="1">
    <citation type="submission" date="2012-04" db="EMBL/GenBank/DDBJ databases">
        <title>Complete genome sequence of Helicobacter cetorum strain MIT 00-7128.</title>
        <authorList>
            <person name="Kersulyte D."/>
            <person name="Berg D.E."/>
        </authorList>
    </citation>
    <scope>NUCLEOTIDE SEQUENCE [LARGE SCALE GENOMIC DNA]</scope>
    <source>
        <strain evidence="6">MIT 00-7128</strain>
    </source>
</reference>
<evidence type="ECO:0000313" key="6">
    <source>
        <dbReference type="Proteomes" id="UP000005010"/>
    </source>
</evidence>
<dbReference type="Pfam" id="PF02621">
    <property type="entry name" value="VitK2_biosynth"/>
    <property type="match status" value="2"/>
</dbReference>
<dbReference type="InterPro" id="IPR003773">
    <property type="entry name" value="Menaquinone_biosynth"/>
</dbReference>
<dbReference type="PANTHER" id="PTHR37690:SF1">
    <property type="entry name" value="CHORISMATE DEHYDRATASE"/>
    <property type="match status" value="1"/>
</dbReference>
<dbReference type="EMBL" id="CP003479">
    <property type="protein sequence ID" value="AFI04639.1"/>
    <property type="molecule type" value="Genomic_DNA"/>
</dbReference>
<dbReference type="EC" id="4.2.1.151" evidence="4"/>
<comment type="catalytic activity">
    <reaction evidence="4">
        <text>chorismate = 3-[(1-carboxyvinyl)-oxy]benzoate + H2O</text>
        <dbReference type="Rhea" id="RHEA:40051"/>
        <dbReference type="ChEBI" id="CHEBI:15377"/>
        <dbReference type="ChEBI" id="CHEBI:29748"/>
        <dbReference type="ChEBI" id="CHEBI:76981"/>
        <dbReference type="EC" id="4.2.1.151"/>
    </reaction>
</comment>
<dbReference type="STRING" id="182217.HCW_06905"/>
<dbReference type="UniPathway" id="UPA00079"/>
<dbReference type="KEGG" id="hce:HCW_06905"/>
<evidence type="ECO:0000256" key="3">
    <source>
        <dbReference type="ARBA" id="ARBA00023239"/>
    </source>
</evidence>
<dbReference type="Gene3D" id="3.40.190.10">
    <property type="entry name" value="Periplasmic binding protein-like II"/>
    <property type="match status" value="4"/>
</dbReference>
<comment type="similarity">
    <text evidence="4">Belongs to the MqnA/MqnD family. MqnA subfamily.</text>
</comment>
<comment type="pathway">
    <text evidence="1 4">Quinol/quinone metabolism; menaquinone biosynthesis.</text>
</comment>
<dbReference type="eggNOG" id="COG1427">
    <property type="taxonomic scope" value="Bacteria"/>
</dbReference>
<name>I0ENX0_HELC0</name>